<organism evidence="1 2">
    <name type="scientific">Chitinophaga tropicalis</name>
    <dbReference type="NCBI Taxonomy" id="2683588"/>
    <lineage>
        <taxon>Bacteria</taxon>
        <taxon>Pseudomonadati</taxon>
        <taxon>Bacteroidota</taxon>
        <taxon>Chitinophagia</taxon>
        <taxon>Chitinophagales</taxon>
        <taxon>Chitinophagaceae</taxon>
        <taxon>Chitinophaga</taxon>
    </lineage>
</organism>
<dbReference type="Gene3D" id="1.10.600.10">
    <property type="entry name" value="Farnesyl Diphosphate Synthase"/>
    <property type="match status" value="1"/>
</dbReference>
<keyword evidence="2" id="KW-1185">Reference proteome</keyword>
<gene>
    <name evidence="1" type="ORF">GO493_08735</name>
</gene>
<sequence length="369" mass="42325">MDKLSITNSVLKRVQANYVQMIDDGAQVGIEELFNFGSFKLKDYCGKFYPHSYEGGLAESAKGFATDHNIWLENGKQYITCALYLFPDSPLYRIIPIVENCAIDFYLNDKMGREVYGQLSKKEQRDAKQIIQRLARVDARLRLRANATLVEKANIKILRKISDASPTDWFVKFLELYNLHLKAAHQNCNTDATYHIPNVEEYNVDRCHISGMPHTVAFIEFSSGVFLSWSWLDKSGLSDAMRRLHWQFSLFGCLSNDLFSFEKECIDNFSDSNLVTIVALNHPDWELKHAIEEVARIVSGSLEASIEAINVIKARLAQISISGQDIDQVRAVEKHLQGVERGLQGAWLWQTFTKRYKRVRSIWKETCIL</sequence>
<evidence type="ECO:0008006" key="3">
    <source>
        <dbReference type="Google" id="ProtNLM"/>
    </source>
</evidence>
<proteinExistence type="predicted"/>
<dbReference type="AlphaFoldDB" id="A0A7K1U1V1"/>
<dbReference type="SUPFAM" id="SSF48576">
    <property type="entry name" value="Terpenoid synthases"/>
    <property type="match status" value="1"/>
</dbReference>
<protein>
    <recommendedName>
        <fullName evidence="3">Terpene synthase</fullName>
    </recommendedName>
</protein>
<name>A0A7K1U1V1_9BACT</name>
<reference evidence="1 2" key="1">
    <citation type="submission" date="2019-12" db="EMBL/GenBank/DDBJ databases">
        <title>Chitinophaga sp. strain ysch24 (GDMCC 1.1355), whole genome shotgun sequence.</title>
        <authorList>
            <person name="Zhang X."/>
        </authorList>
    </citation>
    <scope>NUCLEOTIDE SEQUENCE [LARGE SCALE GENOMIC DNA]</scope>
    <source>
        <strain evidence="2">ysch24</strain>
    </source>
</reference>
<evidence type="ECO:0000313" key="1">
    <source>
        <dbReference type="EMBL" id="MVT08341.1"/>
    </source>
</evidence>
<dbReference type="InterPro" id="IPR008949">
    <property type="entry name" value="Isoprenoid_synthase_dom_sf"/>
</dbReference>
<dbReference type="RefSeq" id="WP_157305764.1">
    <property type="nucleotide sequence ID" value="NZ_WRXN01000003.1"/>
</dbReference>
<comment type="caution">
    <text evidence="1">The sequence shown here is derived from an EMBL/GenBank/DDBJ whole genome shotgun (WGS) entry which is preliminary data.</text>
</comment>
<accession>A0A7K1U1V1</accession>
<evidence type="ECO:0000313" key="2">
    <source>
        <dbReference type="Proteomes" id="UP000461730"/>
    </source>
</evidence>
<dbReference type="Pfam" id="PF19086">
    <property type="entry name" value="Terpene_syn_C_2"/>
    <property type="match status" value="1"/>
</dbReference>
<dbReference type="Proteomes" id="UP000461730">
    <property type="component" value="Unassembled WGS sequence"/>
</dbReference>
<dbReference type="EMBL" id="WRXN01000003">
    <property type="protein sequence ID" value="MVT08341.1"/>
    <property type="molecule type" value="Genomic_DNA"/>
</dbReference>